<name>A0A915HDD0_ROMCU</name>
<dbReference type="InterPro" id="IPR011990">
    <property type="entry name" value="TPR-like_helical_dom_sf"/>
</dbReference>
<dbReference type="GO" id="GO:0097730">
    <property type="term" value="C:non-motile cilium"/>
    <property type="evidence" value="ECO:0007669"/>
    <property type="project" value="TreeGrafter"/>
</dbReference>
<dbReference type="Pfam" id="PF13424">
    <property type="entry name" value="TPR_12"/>
    <property type="match status" value="1"/>
</dbReference>
<dbReference type="SUPFAM" id="SSF48452">
    <property type="entry name" value="TPR-like"/>
    <property type="match status" value="1"/>
</dbReference>
<keyword evidence="1" id="KW-0802">TPR repeat</keyword>
<dbReference type="GO" id="GO:0042073">
    <property type="term" value="P:intraciliary transport"/>
    <property type="evidence" value="ECO:0007669"/>
    <property type="project" value="TreeGrafter"/>
</dbReference>
<dbReference type="PROSITE" id="PS50005">
    <property type="entry name" value="TPR"/>
    <property type="match status" value="1"/>
</dbReference>
<sequence length="168" mass="19751">KLRVNIGNIYFVKKEYEEALKSYRKALDQVTHMQKETRIKIMNNIGLVFVKMNKYDEALSSFENCMEEKPDFKPAMNMVICANILDDREKMKEAFQRMLDIHLGIEDEDKYVLHSNDPREILVVEAIKNDNLRQWEKAKKQEAERCILMAAKLISTHVASNFSDGFTW</sequence>
<dbReference type="Proteomes" id="UP000887565">
    <property type="component" value="Unplaced"/>
</dbReference>
<dbReference type="GO" id="GO:0036064">
    <property type="term" value="C:ciliary basal body"/>
    <property type="evidence" value="ECO:0007669"/>
    <property type="project" value="TreeGrafter"/>
</dbReference>
<dbReference type="PROSITE" id="PS50293">
    <property type="entry name" value="TPR_REGION"/>
    <property type="match status" value="2"/>
</dbReference>
<evidence type="ECO:0000313" key="3">
    <source>
        <dbReference type="WBParaSite" id="nRc.2.0.1.t00075-RA"/>
    </source>
</evidence>
<dbReference type="PANTHER" id="PTHR44117:SF1">
    <property type="entry name" value="INTRAFLAGELLAR TRANSPORT PROTEIN 88 HOMOLOG"/>
    <property type="match status" value="1"/>
</dbReference>
<organism evidence="2 3">
    <name type="scientific">Romanomermis culicivorax</name>
    <name type="common">Nematode worm</name>
    <dbReference type="NCBI Taxonomy" id="13658"/>
    <lineage>
        <taxon>Eukaryota</taxon>
        <taxon>Metazoa</taxon>
        <taxon>Ecdysozoa</taxon>
        <taxon>Nematoda</taxon>
        <taxon>Enoplea</taxon>
        <taxon>Dorylaimia</taxon>
        <taxon>Mermithida</taxon>
        <taxon>Mermithoidea</taxon>
        <taxon>Mermithidae</taxon>
        <taxon>Romanomermis</taxon>
    </lineage>
</organism>
<proteinExistence type="predicted"/>
<dbReference type="GO" id="GO:0019894">
    <property type="term" value="F:kinesin binding"/>
    <property type="evidence" value="ECO:0007669"/>
    <property type="project" value="TreeGrafter"/>
</dbReference>
<accession>A0A915HDD0</accession>
<keyword evidence="2" id="KW-1185">Reference proteome</keyword>
<feature type="repeat" description="TPR" evidence="1">
    <location>
        <begin position="39"/>
        <end position="72"/>
    </location>
</feature>
<reference evidence="3" key="1">
    <citation type="submission" date="2022-11" db="UniProtKB">
        <authorList>
            <consortium name="WormBaseParasite"/>
        </authorList>
    </citation>
    <scope>IDENTIFICATION</scope>
</reference>
<evidence type="ECO:0000313" key="2">
    <source>
        <dbReference type="Proteomes" id="UP000887565"/>
    </source>
</evidence>
<dbReference type="GO" id="GO:1905515">
    <property type="term" value="P:non-motile cilium assembly"/>
    <property type="evidence" value="ECO:0007669"/>
    <property type="project" value="TreeGrafter"/>
</dbReference>
<dbReference type="InterPro" id="IPR019734">
    <property type="entry name" value="TPR_rpt"/>
</dbReference>
<dbReference type="GO" id="GO:0097546">
    <property type="term" value="C:ciliary base"/>
    <property type="evidence" value="ECO:0007669"/>
    <property type="project" value="TreeGrafter"/>
</dbReference>
<dbReference type="WBParaSite" id="nRc.2.0.1.t00075-RA">
    <property type="protein sequence ID" value="nRc.2.0.1.t00075-RA"/>
    <property type="gene ID" value="nRc.2.0.1.g00075"/>
</dbReference>
<dbReference type="Gene3D" id="1.25.40.10">
    <property type="entry name" value="Tetratricopeptide repeat domain"/>
    <property type="match status" value="1"/>
</dbReference>
<dbReference type="GO" id="GO:0005814">
    <property type="term" value="C:centriole"/>
    <property type="evidence" value="ECO:0007669"/>
    <property type="project" value="TreeGrafter"/>
</dbReference>
<dbReference type="OMA" id="CANILDD"/>
<protein>
    <submittedName>
        <fullName evidence="3">Tetratricopeptide repeat protein</fullName>
    </submittedName>
</protein>
<dbReference type="SMART" id="SM00028">
    <property type="entry name" value="TPR"/>
    <property type="match status" value="2"/>
</dbReference>
<dbReference type="AlphaFoldDB" id="A0A915HDD0"/>
<evidence type="ECO:0000256" key="1">
    <source>
        <dbReference type="PROSITE-ProRule" id="PRU00339"/>
    </source>
</evidence>
<dbReference type="PANTHER" id="PTHR44117">
    <property type="entry name" value="INTRAFLAGELLAR TRANSPORT PROTEIN 88 HOMOLOG"/>
    <property type="match status" value="1"/>
</dbReference>